<name>A0A5N6KWZ3_9ROSI</name>
<dbReference type="AlphaFoldDB" id="A0A5N6KWZ3"/>
<organism evidence="2 3">
    <name type="scientific">Carpinus fangiana</name>
    <dbReference type="NCBI Taxonomy" id="176857"/>
    <lineage>
        <taxon>Eukaryota</taxon>
        <taxon>Viridiplantae</taxon>
        <taxon>Streptophyta</taxon>
        <taxon>Embryophyta</taxon>
        <taxon>Tracheophyta</taxon>
        <taxon>Spermatophyta</taxon>
        <taxon>Magnoliopsida</taxon>
        <taxon>eudicotyledons</taxon>
        <taxon>Gunneridae</taxon>
        <taxon>Pentapetalae</taxon>
        <taxon>rosids</taxon>
        <taxon>fabids</taxon>
        <taxon>Fagales</taxon>
        <taxon>Betulaceae</taxon>
        <taxon>Carpinus</taxon>
    </lineage>
</organism>
<gene>
    <name evidence="2" type="ORF">FH972_023935</name>
</gene>
<protein>
    <submittedName>
        <fullName evidence="2">Uncharacterized protein</fullName>
    </submittedName>
</protein>
<proteinExistence type="predicted"/>
<dbReference type="OrthoDB" id="5408102at2759"/>
<feature type="transmembrane region" description="Helical" evidence="1">
    <location>
        <begin position="85"/>
        <end position="105"/>
    </location>
</feature>
<keyword evidence="1" id="KW-1133">Transmembrane helix</keyword>
<dbReference type="Proteomes" id="UP000327013">
    <property type="component" value="Unassembled WGS sequence"/>
</dbReference>
<evidence type="ECO:0000256" key="1">
    <source>
        <dbReference type="SAM" id="Phobius"/>
    </source>
</evidence>
<keyword evidence="1" id="KW-0812">Transmembrane</keyword>
<dbReference type="EMBL" id="VIBQ01000016">
    <property type="protein sequence ID" value="KAB8356351.1"/>
    <property type="molecule type" value="Genomic_DNA"/>
</dbReference>
<accession>A0A5N6KWZ3</accession>
<keyword evidence="3" id="KW-1185">Reference proteome</keyword>
<comment type="caution">
    <text evidence="2">The sequence shown here is derived from an EMBL/GenBank/DDBJ whole genome shotgun (WGS) entry which is preliminary data.</text>
</comment>
<sequence length="736" mass="83934">MTLFSARSERIIRYIRPLRPPNGLKQGPHSRLFAQKTPLLRASRPTNRPNLPYLTTPLRNATPTTRRLLSTEGANGLKYQIKLTLYWSAIAWTIFGGTTIAYYFLQQDWLDKQYPAPAEWPWYCKYRWREANWEEKTDGRGLNWIDWNRVGNAAKIVVMLLEDPKRLKRFFGQAESKNVLQDDFDKTIPGISEELMQSKIDWEMGEVWPGRTGYDITRQSEPWRRGYWEAMMTMARAAERMVGCMRYVKGPDANNKIYDPERIRSVKNPHPIPFPPGCEQFPLPNEEDCIEAQDPPDFLYLRILTTKGFSRKQRLDAGVAYAHWLDATERPQLAEQMYQWSLDLACDGVSNLADKIVNRKTGVINPSAPFVTDSILAVITALGSHHARHDNIPKAMNIYLSVLRARRAAPNAPPSRQYPAQAPDYSLNDPSSIIAYISSIPWTGNYPAHTPTGDDPFERTAHSACDEAAIMAYVGEILFSRSGQRAEGLSWTRDAAALAEAGRLDAKLDARGRKACTQCLETGLGNWQKMVAQLAAEKDARGQGGAKAASGWLWASKSAVEDDALVAQSDWREEERRLTDRVADLAEETLNDKLKAIIAQKRYWVVSESHVEHIEEPRISTARHCQQRLQPQAHLSTSLFRDQGDTFQQHQSRYRPEHAPRPTVHRVPHPVQAFGEPPPLVLIPHLQHQQEMVERYPGVSKGRSRHSRCFQRENRPNMRFDYVGYACKSYRAPRAP</sequence>
<reference evidence="2 3" key="1">
    <citation type="submission" date="2019-06" db="EMBL/GenBank/DDBJ databases">
        <title>A chromosomal-level reference genome of Carpinus fangiana (Coryloideae, Betulaceae).</title>
        <authorList>
            <person name="Yang X."/>
            <person name="Wang Z."/>
            <person name="Zhang L."/>
            <person name="Hao G."/>
            <person name="Liu J."/>
            <person name="Yang Y."/>
        </authorList>
    </citation>
    <scope>NUCLEOTIDE SEQUENCE [LARGE SCALE GENOMIC DNA]</scope>
    <source>
        <strain evidence="2">Cfa_2016G</strain>
        <tissue evidence="2">Leaf</tissue>
    </source>
</reference>
<keyword evidence="1" id="KW-0472">Membrane</keyword>
<evidence type="ECO:0000313" key="3">
    <source>
        <dbReference type="Proteomes" id="UP000327013"/>
    </source>
</evidence>
<evidence type="ECO:0000313" key="2">
    <source>
        <dbReference type="EMBL" id="KAB8356351.1"/>
    </source>
</evidence>